<dbReference type="Proteomes" id="UP000652761">
    <property type="component" value="Unassembled WGS sequence"/>
</dbReference>
<dbReference type="AlphaFoldDB" id="A0A843VAC3"/>
<dbReference type="OrthoDB" id="277011at2759"/>
<evidence type="ECO:0000313" key="3">
    <source>
        <dbReference type="Proteomes" id="UP000652761"/>
    </source>
</evidence>
<dbReference type="EMBL" id="NMUH01001494">
    <property type="protein sequence ID" value="MQL92865.1"/>
    <property type="molecule type" value="Genomic_DNA"/>
</dbReference>
<organism evidence="2 3">
    <name type="scientific">Colocasia esculenta</name>
    <name type="common">Wild taro</name>
    <name type="synonym">Arum esculentum</name>
    <dbReference type="NCBI Taxonomy" id="4460"/>
    <lineage>
        <taxon>Eukaryota</taxon>
        <taxon>Viridiplantae</taxon>
        <taxon>Streptophyta</taxon>
        <taxon>Embryophyta</taxon>
        <taxon>Tracheophyta</taxon>
        <taxon>Spermatophyta</taxon>
        <taxon>Magnoliopsida</taxon>
        <taxon>Liliopsida</taxon>
        <taxon>Araceae</taxon>
        <taxon>Aroideae</taxon>
        <taxon>Colocasieae</taxon>
        <taxon>Colocasia</taxon>
    </lineage>
</organism>
<comment type="caution">
    <text evidence="2">The sequence shown here is derived from an EMBL/GenBank/DDBJ whole genome shotgun (WGS) entry which is preliminary data.</text>
</comment>
<keyword evidence="3" id="KW-1185">Reference proteome</keyword>
<accession>A0A843VAC3</accession>
<name>A0A843VAC3_COLES</name>
<proteinExistence type="predicted"/>
<reference evidence="2" key="1">
    <citation type="submission" date="2017-07" db="EMBL/GenBank/DDBJ databases">
        <title>Taro Niue Genome Assembly and Annotation.</title>
        <authorList>
            <person name="Atibalentja N."/>
            <person name="Keating K."/>
            <person name="Fields C.J."/>
        </authorList>
    </citation>
    <scope>NUCLEOTIDE SEQUENCE</scope>
    <source>
        <strain evidence="2">Niue_2</strain>
        <tissue evidence="2">Leaf</tissue>
    </source>
</reference>
<feature type="region of interest" description="Disordered" evidence="1">
    <location>
        <begin position="74"/>
        <end position="93"/>
    </location>
</feature>
<sequence length="129" mass="14503">MAELAQTEVFAPPGRPNKTLQLWRTLLNWVSFLFQILHQILRGTPSWAQVLSYVGLRHTPFLWTASSSASPAFRPLPAEVPTDTPPPPPPSLCRAPASEAFQKLTGLNRGGNLQSFDDLRRLNFQFRIH</sequence>
<evidence type="ECO:0000256" key="1">
    <source>
        <dbReference type="SAM" id="MobiDB-lite"/>
    </source>
</evidence>
<protein>
    <submittedName>
        <fullName evidence="2">Uncharacterized protein</fullName>
    </submittedName>
</protein>
<gene>
    <name evidence="2" type="ORF">Taro_025501</name>
</gene>
<evidence type="ECO:0000313" key="2">
    <source>
        <dbReference type="EMBL" id="MQL92865.1"/>
    </source>
</evidence>